<sequence>MTNNSKNDLEIIIKMGKQYDDGYVQDYITSVYENKYNEKYNKNTANFNIIKNFVDIYKNQAVPVYNELCKHYDQFGGDKKDSVGKKAFTYMAGLVIKVLTSKFIGKIVGGVLKYTSLLLLELLPKITKKFVYKKDDKEINIFPEEDVKLYSKVASSVIKHLGPALKYHMTPKDERENLSSSVKQSINNMHDEIIEAAKKFKTVQTGGEIIIKTDSQQISNIQPLLYNLNKIDMPGGSSSSTLDTEILKNILELNTETVTDTVVNDMIGGTKNSTVNLDISIFTNKLSADTDTDAFINDMIGGTKNQAYINLAQEINLNMSSIFTNKLNTDTETDAFINDMIGRTKN</sequence>
<dbReference type="EMBL" id="MK500406">
    <property type="protein sequence ID" value="QBK89011.1"/>
    <property type="molecule type" value="Genomic_DNA"/>
</dbReference>
<proteinExistence type="predicted"/>
<reference evidence="1" key="1">
    <citation type="journal article" date="2019" name="MBio">
        <title>Virus Genomes from Deep Sea Sediments Expand the Ocean Megavirome and Support Independent Origins of Viral Gigantism.</title>
        <authorList>
            <person name="Backstrom D."/>
            <person name="Yutin N."/>
            <person name="Jorgensen S.L."/>
            <person name="Dharamshi J."/>
            <person name="Homa F."/>
            <person name="Zaremba-Niedwiedzka K."/>
            <person name="Spang A."/>
            <person name="Wolf Y.I."/>
            <person name="Koonin E.V."/>
            <person name="Ettema T.J."/>
        </authorList>
    </citation>
    <scope>NUCLEOTIDE SEQUENCE</scope>
</reference>
<evidence type="ECO:0000313" key="1">
    <source>
        <dbReference type="EMBL" id="QBK89011.1"/>
    </source>
</evidence>
<name>A0A481Z1H3_9VIRU</name>
<gene>
    <name evidence="1" type="ORF">LCMiAC02_01040</name>
</gene>
<organism evidence="1">
    <name type="scientific">Mimivirus LCMiAC02</name>
    <dbReference type="NCBI Taxonomy" id="2506609"/>
    <lineage>
        <taxon>Viruses</taxon>
        <taxon>Varidnaviria</taxon>
        <taxon>Bamfordvirae</taxon>
        <taxon>Nucleocytoviricota</taxon>
        <taxon>Megaviricetes</taxon>
        <taxon>Imitervirales</taxon>
        <taxon>Mimiviridae</taxon>
        <taxon>Klosneuvirinae</taxon>
    </lineage>
</organism>
<protein>
    <submittedName>
        <fullName evidence="1">Uncharacterized protein</fullName>
    </submittedName>
</protein>
<accession>A0A481Z1H3</accession>